<organism evidence="8 9">
    <name type="scientific">Peptoclostridium litorale DSM 5388</name>
    <dbReference type="NCBI Taxonomy" id="1121324"/>
    <lineage>
        <taxon>Bacteria</taxon>
        <taxon>Bacillati</taxon>
        <taxon>Bacillota</taxon>
        <taxon>Clostridia</taxon>
        <taxon>Peptostreptococcales</taxon>
        <taxon>Peptoclostridiaceae</taxon>
        <taxon>Peptoclostridium</taxon>
    </lineage>
</organism>
<evidence type="ECO:0000256" key="4">
    <source>
        <dbReference type="ARBA" id="ARBA00022801"/>
    </source>
</evidence>
<dbReference type="OrthoDB" id="9810867at2"/>
<dbReference type="Gene3D" id="3.30.230.10">
    <property type="match status" value="1"/>
</dbReference>
<dbReference type="GO" id="GO:0042781">
    <property type="term" value="F:3'-tRNA processing endoribonuclease activity"/>
    <property type="evidence" value="ECO:0007669"/>
    <property type="project" value="TreeGrafter"/>
</dbReference>
<dbReference type="GO" id="GO:0000049">
    <property type="term" value="F:tRNA binding"/>
    <property type="evidence" value="ECO:0007669"/>
    <property type="project" value="UniProtKB-UniRule"/>
</dbReference>
<evidence type="ECO:0000256" key="3">
    <source>
        <dbReference type="ARBA" id="ARBA00022759"/>
    </source>
</evidence>
<evidence type="ECO:0000256" key="6">
    <source>
        <dbReference type="HAMAP-Rule" id="MF_00227"/>
    </source>
</evidence>
<keyword evidence="2 6" id="KW-0540">Nuclease</keyword>
<keyword evidence="3 6" id="KW-0255">Endonuclease</keyword>
<dbReference type="GO" id="GO:0030677">
    <property type="term" value="C:ribonuclease P complex"/>
    <property type="evidence" value="ECO:0007669"/>
    <property type="project" value="TreeGrafter"/>
</dbReference>
<dbReference type="HAMAP" id="MF_00227">
    <property type="entry name" value="RNase_P"/>
    <property type="match status" value="1"/>
</dbReference>
<evidence type="ECO:0000256" key="2">
    <source>
        <dbReference type="ARBA" id="ARBA00022722"/>
    </source>
</evidence>
<dbReference type="PANTHER" id="PTHR33992">
    <property type="entry name" value="RIBONUCLEASE P PROTEIN COMPONENT"/>
    <property type="match status" value="1"/>
</dbReference>
<dbReference type="EMBL" id="JJMM01000004">
    <property type="protein sequence ID" value="KDR96380.1"/>
    <property type="molecule type" value="Genomic_DNA"/>
</dbReference>
<accession>A0A069RJQ8</accession>
<evidence type="ECO:0000256" key="5">
    <source>
        <dbReference type="ARBA" id="ARBA00022884"/>
    </source>
</evidence>
<dbReference type="InterPro" id="IPR014721">
    <property type="entry name" value="Ribsml_uS5_D2-typ_fold_subgr"/>
</dbReference>
<dbReference type="RefSeq" id="WP_038262289.1">
    <property type="nucleotide sequence ID" value="NZ_FSRH01000013.1"/>
</dbReference>
<proteinExistence type="inferred from homology"/>
<dbReference type="AlphaFoldDB" id="A0A069RJQ8"/>
<sequence>MQFENGVTLKKNMDFRDIYRKGKSCANRDLVIYVRKNNIGQNRIGFSVSKKVGNSVVRNRVRRLMKESYRLNCCTIKSGYDIIFISRVAAKDADYKAVEKSMKNLFKRASILKG</sequence>
<keyword evidence="4 6" id="KW-0378">Hydrolase</keyword>
<dbReference type="EC" id="3.1.26.5" evidence="6 7"/>
<dbReference type="Proteomes" id="UP000027946">
    <property type="component" value="Unassembled WGS sequence"/>
</dbReference>
<comment type="caution">
    <text evidence="8">The sequence shown here is derived from an EMBL/GenBank/DDBJ whole genome shotgun (WGS) entry which is preliminary data.</text>
</comment>
<reference evidence="8 9" key="1">
    <citation type="submission" date="2014-03" db="EMBL/GenBank/DDBJ databases">
        <title>Genome sequence of Clostridium litorale W6, DSM 5388.</title>
        <authorList>
            <person name="Poehlein A."/>
            <person name="Jagirdar A."/>
            <person name="Khonsari B."/>
            <person name="Chibani C.M."/>
            <person name="Gutierrez Gutierrez D.A."/>
            <person name="Davydova E."/>
            <person name="Alghaithi H.S."/>
            <person name="Nair K.P."/>
            <person name="Dhamotharan K."/>
            <person name="Chandran L."/>
            <person name="G W."/>
            <person name="Daniel R."/>
        </authorList>
    </citation>
    <scope>NUCLEOTIDE SEQUENCE [LARGE SCALE GENOMIC DNA]</scope>
    <source>
        <strain evidence="8 9">W6</strain>
    </source>
</reference>
<keyword evidence="1 6" id="KW-0819">tRNA processing</keyword>
<dbReference type="eggNOG" id="COG0594">
    <property type="taxonomic scope" value="Bacteria"/>
</dbReference>
<protein>
    <recommendedName>
        <fullName evidence="6 7">Ribonuclease P protein component</fullName>
        <shortName evidence="6">RNase P protein</shortName>
        <shortName evidence="6">RNaseP protein</shortName>
        <ecNumber evidence="6 7">3.1.26.5</ecNumber>
    </recommendedName>
    <alternativeName>
        <fullName evidence="6">Protein C5</fullName>
    </alternativeName>
</protein>
<dbReference type="GO" id="GO:0004526">
    <property type="term" value="F:ribonuclease P activity"/>
    <property type="evidence" value="ECO:0007669"/>
    <property type="project" value="UniProtKB-UniRule"/>
</dbReference>
<dbReference type="NCBIfam" id="TIGR00188">
    <property type="entry name" value="rnpA"/>
    <property type="match status" value="1"/>
</dbReference>
<dbReference type="GO" id="GO:0001682">
    <property type="term" value="P:tRNA 5'-leader removal"/>
    <property type="evidence" value="ECO:0007669"/>
    <property type="project" value="UniProtKB-UniRule"/>
</dbReference>
<evidence type="ECO:0000256" key="1">
    <source>
        <dbReference type="ARBA" id="ARBA00022694"/>
    </source>
</evidence>
<dbReference type="PANTHER" id="PTHR33992:SF1">
    <property type="entry name" value="RIBONUCLEASE P PROTEIN COMPONENT"/>
    <property type="match status" value="1"/>
</dbReference>
<comment type="catalytic activity">
    <reaction evidence="6">
        <text>Endonucleolytic cleavage of RNA, removing 5'-extranucleotides from tRNA precursor.</text>
        <dbReference type="EC" id="3.1.26.5"/>
    </reaction>
</comment>
<comment type="similarity">
    <text evidence="6">Belongs to the RnpA family.</text>
</comment>
<dbReference type="InterPro" id="IPR000100">
    <property type="entry name" value="RNase_P"/>
</dbReference>
<evidence type="ECO:0000256" key="7">
    <source>
        <dbReference type="NCBIfam" id="TIGR00188"/>
    </source>
</evidence>
<keyword evidence="9" id="KW-1185">Reference proteome</keyword>
<name>A0A069RJQ8_PEPLI</name>
<evidence type="ECO:0000313" key="8">
    <source>
        <dbReference type="EMBL" id="KDR96380.1"/>
    </source>
</evidence>
<dbReference type="STRING" id="1121324.CLIT_4c02180"/>
<dbReference type="Pfam" id="PF00825">
    <property type="entry name" value="Ribonuclease_P"/>
    <property type="match status" value="1"/>
</dbReference>
<comment type="function">
    <text evidence="6">RNaseP catalyzes the removal of the 5'-leader sequence from pre-tRNA to produce the mature 5'-terminus. It can also cleave other RNA substrates such as 4.5S RNA. The protein component plays an auxiliary but essential role in vivo by binding to the 5'-leader sequence and broadening the substrate specificity of the ribozyme.</text>
</comment>
<dbReference type="SUPFAM" id="SSF54211">
    <property type="entry name" value="Ribosomal protein S5 domain 2-like"/>
    <property type="match status" value="1"/>
</dbReference>
<gene>
    <name evidence="6 8" type="primary">rnpA</name>
    <name evidence="8" type="ORF">CLIT_4c02180</name>
</gene>
<keyword evidence="5 6" id="KW-0694">RNA-binding</keyword>
<evidence type="ECO:0000313" key="9">
    <source>
        <dbReference type="Proteomes" id="UP000027946"/>
    </source>
</evidence>
<dbReference type="InterPro" id="IPR020568">
    <property type="entry name" value="Ribosomal_Su5_D2-typ_SF"/>
</dbReference>
<comment type="subunit">
    <text evidence="6">Consists of a catalytic RNA component (M1 or rnpB) and a protein subunit.</text>
</comment>